<keyword evidence="2" id="KW-1185">Reference proteome</keyword>
<dbReference type="Proteomes" id="UP001152798">
    <property type="component" value="Chromosome 2"/>
</dbReference>
<evidence type="ECO:0000313" key="1">
    <source>
        <dbReference type="EMBL" id="CAH1393372.1"/>
    </source>
</evidence>
<dbReference type="EMBL" id="OV725078">
    <property type="protein sequence ID" value="CAH1393372.1"/>
    <property type="molecule type" value="Genomic_DNA"/>
</dbReference>
<dbReference type="AlphaFoldDB" id="A0A9P0EE08"/>
<protein>
    <submittedName>
        <fullName evidence="1">Uncharacterized protein</fullName>
    </submittedName>
</protein>
<gene>
    <name evidence="1" type="ORF">NEZAVI_LOCUS4053</name>
</gene>
<evidence type="ECO:0000313" key="2">
    <source>
        <dbReference type="Proteomes" id="UP001152798"/>
    </source>
</evidence>
<name>A0A9P0EE08_NEZVI</name>
<reference evidence="1" key="1">
    <citation type="submission" date="2022-01" db="EMBL/GenBank/DDBJ databases">
        <authorList>
            <person name="King R."/>
        </authorList>
    </citation>
    <scope>NUCLEOTIDE SEQUENCE</scope>
</reference>
<organism evidence="1 2">
    <name type="scientific">Nezara viridula</name>
    <name type="common">Southern green stink bug</name>
    <name type="synonym">Cimex viridulus</name>
    <dbReference type="NCBI Taxonomy" id="85310"/>
    <lineage>
        <taxon>Eukaryota</taxon>
        <taxon>Metazoa</taxon>
        <taxon>Ecdysozoa</taxon>
        <taxon>Arthropoda</taxon>
        <taxon>Hexapoda</taxon>
        <taxon>Insecta</taxon>
        <taxon>Pterygota</taxon>
        <taxon>Neoptera</taxon>
        <taxon>Paraneoptera</taxon>
        <taxon>Hemiptera</taxon>
        <taxon>Heteroptera</taxon>
        <taxon>Panheteroptera</taxon>
        <taxon>Pentatomomorpha</taxon>
        <taxon>Pentatomoidea</taxon>
        <taxon>Pentatomidae</taxon>
        <taxon>Pentatominae</taxon>
        <taxon>Nezara</taxon>
    </lineage>
</organism>
<accession>A0A9P0EE08</accession>
<proteinExistence type="predicted"/>
<sequence>MLVPLCHARGVQGEYHQLWDYAWLALEPSHPPSIKDMNHFSVFPKSPILRACRQQSMDCWVMSKEN</sequence>